<keyword evidence="2" id="KW-1185">Reference proteome</keyword>
<protein>
    <submittedName>
        <fullName evidence="1">EboA domain-containing protein</fullName>
    </submittedName>
</protein>
<name>A0ABT3PWI7_9BACT</name>
<dbReference type="NCBIfam" id="NF035938">
    <property type="entry name" value="EboA_domain"/>
    <property type="match status" value="1"/>
</dbReference>
<gene>
    <name evidence="1" type="ORF">LQ318_04715</name>
</gene>
<evidence type="ECO:0000313" key="2">
    <source>
        <dbReference type="Proteomes" id="UP001207337"/>
    </source>
</evidence>
<reference evidence="1 2" key="1">
    <citation type="submission" date="2021-11" db="EMBL/GenBank/DDBJ databases">
        <title>Aliifidinibius sp. nov., a new bacterium isolated from saline soil.</title>
        <authorList>
            <person name="Galisteo C."/>
            <person name="De La Haba R."/>
            <person name="Sanchez-Porro C."/>
            <person name="Ventosa A."/>
        </authorList>
    </citation>
    <scope>NUCLEOTIDE SEQUENCE [LARGE SCALE GENOMIC DNA]</scope>
    <source>
        <strain evidence="1 2">KACC 190600</strain>
    </source>
</reference>
<dbReference type="InterPro" id="IPR047715">
    <property type="entry name" value="EboA_dom"/>
</dbReference>
<accession>A0ABT3PWI7</accession>
<organism evidence="1 2">
    <name type="scientific">Fodinibius salicampi</name>
    <dbReference type="NCBI Taxonomy" id="1920655"/>
    <lineage>
        <taxon>Bacteria</taxon>
        <taxon>Pseudomonadati</taxon>
        <taxon>Balneolota</taxon>
        <taxon>Balneolia</taxon>
        <taxon>Balneolales</taxon>
        <taxon>Balneolaceae</taxon>
        <taxon>Fodinibius</taxon>
    </lineage>
</organism>
<proteinExistence type="predicted"/>
<dbReference type="RefSeq" id="WP_265787969.1">
    <property type="nucleotide sequence ID" value="NZ_BAABRS010000001.1"/>
</dbReference>
<dbReference type="Proteomes" id="UP001207337">
    <property type="component" value="Unassembled WGS sequence"/>
</dbReference>
<sequence>MPDTQTDIQAVRTTILSWLQSRLDEEAMEWIKSTSDKLIDGAEDWVFYSSFSAVPRHTGKENLSLSTKEKAKAKELRTGWSPSHWSIDDLGRTLLTLSIAEEQKDVFFEKLEKTFISSDIGEGIALYQSLPLLPHPNDLTDRAAEGLRTNITSIFNAVAHRNPYPADYLDDDAWNQMVLKALFVETPLYPIQNIDSRANKKLAEMLVDYAHERWAADRDVSPELWRSVGPFADEKIVKNDLKKVLQNSSKLHQQAALLALSDSPVESAKQLVVQHSSKLDQMRQNNIDWDYIGKQFEQDSL</sequence>
<dbReference type="EMBL" id="JAJNDC010000001">
    <property type="protein sequence ID" value="MCW9712203.1"/>
    <property type="molecule type" value="Genomic_DNA"/>
</dbReference>
<comment type="caution">
    <text evidence="1">The sequence shown here is derived from an EMBL/GenBank/DDBJ whole genome shotgun (WGS) entry which is preliminary data.</text>
</comment>
<evidence type="ECO:0000313" key="1">
    <source>
        <dbReference type="EMBL" id="MCW9712203.1"/>
    </source>
</evidence>